<reference evidence="2" key="1">
    <citation type="submission" date="2017-09" db="EMBL/GenBank/DDBJ databases">
        <title>Depth-based differentiation of microbial function through sediment-hosted aquifers and enrichment of novel symbionts in the deep terrestrial subsurface.</title>
        <authorList>
            <person name="Probst A.J."/>
            <person name="Ladd B."/>
            <person name="Jarett J.K."/>
            <person name="Geller-Mcgrath D.E."/>
            <person name="Sieber C.M.K."/>
            <person name="Emerson J.B."/>
            <person name="Anantharaman K."/>
            <person name="Thomas B.C."/>
            <person name="Malmstrom R."/>
            <person name="Stieglmeier M."/>
            <person name="Klingl A."/>
            <person name="Woyke T."/>
            <person name="Ryan C.M."/>
            <person name="Banfield J.F."/>
        </authorList>
    </citation>
    <scope>NUCLEOTIDE SEQUENCE [LARGE SCALE GENOMIC DNA]</scope>
</reference>
<comment type="caution">
    <text evidence="1">The sequence shown here is derived from an EMBL/GenBank/DDBJ whole genome shotgun (WGS) entry which is preliminary data.</text>
</comment>
<accession>A0A2M7VB93</accession>
<proteinExistence type="predicted"/>
<evidence type="ECO:0000313" key="1">
    <source>
        <dbReference type="EMBL" id="PIZ96283.1"/>
    </source>
</evidence>
<protein>
    <submittedName>
        <fullName evidence="1">Uncharacterized protein</fullName>
    </submittedName>
</protein>
<dbReference type="AlphaFoldDB" id="A0A2M7VB93"/>
<organism evidence="1 2">
    <name type="scientific">Candidatus Magasanikbacteria bacterium CG_4_10_14_0_2_um_filter_33_14</name>
    <dbReference type="NCBI Taxonomy" id="1974636"/>
    <lineage>
        <taxon>Bacteria</taxon>
        <taxon>Candidatus Magasanikiibacteriota</taxon>
    </lineage>
</organism>
<evidence type="ECO:0000313" key="2">
    <source>
        <dbReference type="Proteomes" id="UP000231453"/>
    </source>
</evidence>
<dbReference type="Proteomes" id="UP000231453">
    <property type="component" value="Unassembled WGS sequence"/>
</dbReference>
<sequence>MSKDNQDDGASYTIDFETEGDEGRVVAFVKSPKCRNKAEVLREFYPLIEQSVITLEDFVSFASKVRASSLSDEGLAPKLDIYHSKSEGGISTWAGAEFFNSFEMLKATLHRMVEHSIITSEESSDAEKQARIEATQMYEQQTSEDDED</sequence>
<dbReference type="EMBL" id="PFPL01000030">
    <property type="protein sequence ID" value="PIZ96283.1"/>
    <property type="molecule type" value="Genomic_DNA"/>
</dbReference>
<name>A0A2M7VB93_9BACT</name>
<gene>
    <name evidence="1" type="ORF">COX80_01745</name>
</gene>